<gene>
    <name evidence="3" type="ORF">SHI21_18540</name>
</gene>
<dbReference type="Proteomes" id="UP001302274">
    <property type="component" value="Unassembled WGS sequence"/>
</dbReference>
<keyword evidence="2" id="KW-0812">Transmembrane</keyword>
<dbReference type="RefSeq" id="WP_323578561.1">
    <property type="nucleotide sequence ID" value="NZ_JAYGJQ010000003.1"/>
</dbReference>
<evidence type="ECO:0000256" key="2">
    <source>
        <dbReference type="SAM" id="Phobius"/>
    </source>
</evidence>
<proteinExistence type="predicted"/>
<protein>
    <recommendedName>
        <fullName evidence="5">OmpA-like domain-containing protein</fullName>
    </recommendedName>
</protein>
<dbReference type="SUPFAM" id="SSF103088">
    <property type="entry name" value="OmpA-like"/>
    <property type="match status" value="1"/>
</dbReference>
<name>A0ABU5VYT5_9BACT</name>
<comment type="caution">
    <text evidence="3">The sequence shown here is derived from an EMBL/GenBank/DDBJ whole genome shotgun (WGS) entry which is preliminary data.</text>
</comment>
<evidence type="ECO:0000313" key="4">
    <source>
        <dbReference type="Proteomes" id="UP001302274"/>
    </source>
</evidence>
<feature type="transmembrane region" description="Helical" evidence="2">
    <location>
        <begin position="20"/>
        <end position="39"/>
    </location>
</feature>
<reference evidence="3 4" key="1">
    <citation type="submission" date="2023-11" db="EMBL/GenBank/DDBJ databases">
        <title>A Novel Polar Bacteriovorax (B. antarcticus) Isolated from the Biocrust in Antarctica.</title>
        <authorList>
            <person name="Mun W."/>
            <person name="Choi S.Y."/>
            <person name="Mitchell R.J."/>
        </authorList>
    </citation>
    <scope>NUCLEOTIDE SEQUENCE [LARGE SCALE GENOMIC DNA]</scope>
    <source>
        <strain evidence="3 4">PP10</strain>
    </source>
</reference>
<feature type="coiled-coil region" evidence="1">
    <location>
        <begin position="54"/>
        <end position="118"/>
    </location>
</feature>
<evidence type="ECO:0000313" key="3">
    <source>
        <dbReference type="EMBL" id="MEA9358240.1"/>
    </source>
</evidence>
<sequence length="545" mass="61299">MSFNYKKSGDQHSNDSFWTSYSDLFLGLSCIFLLLYVVSSMRQGADSIKQQVVNEQLSQENNDLKNQLKAYEDIKNQYMKDQASVEEKNEYNELVDKLSLLQEENQSENDKLKKQLLENSKKEASLNKYQQMVRNMLNANKLAKTKINTREVVIEEKSQVIEVKEGQISDLEKEVQQNKQLIAKGERDITEAKEQLDVRLHELRSAYKNNKITRAILEKKMAQANSESKNKVQALQAEKQKYQEELTGVTQKLNAVASNLDETKGLLEKKTGEAEMLQNKVSQTAAEGNAKIANLKAGFAAQQAREKAAFEGELGKMKLGAAERERREGAFRAAAADKERAMNDKIGGLQGELGRAKAELEARQMVAKDIAKSFANAGIKAEVNNETGEVLLDFGESYFDSGSAQLKNEMKHVIEKAVPIYAKSLLGNSKISEKVSAVEIIGFASPTYKGRFVDPKSSAKEDKEALKYNMDLSYSRAKSIFNYMIDNQKDQNPYNKSLMALMKVSGRSFLEAGNVKTNVSPEKFCQVNDCKKAQRVVIRFSMDKK</sequence>
<feature type="coiled-coil region" evidence="1">
    <location>
        <begin position="154"/>
        <end position="287"/>
    </location>
</feature>
<accession>A0ABU5VYT5</accession>
<dbReference type="EMBL" id="JAYGJQ010000003">
    <property type="protein sequence ID" value="MEA9358240.1"/>
    <property type="molecule type" value="Genomic_DNA"/>
</dbReference>
<keyword evidence="2" id="KW-1133">Transmembrane helix</keyword>
<evidence type="ECO:0000256" key="1">
    <source>
        <dbReference type="SAM" id="Coils"/>
    </source>
</evidence>
<keyword evidence="4" id="KW-1185">Reference proteome</keyword>
<organism evidence="3 4">
    <name type="scientific">Bacteriovorax antarcticus</name>
    <dbReference type="NCBI Taxonomy" id="3088717"/>
    <lineage>
        <taxon>Bacteria</taxon>
        <taxon>Pseudomonadati</taxon>
        <taxon>Bdellovibrionota</taxon>
        <taxon>Bacteriovoracia</taxon>
        <taxon>Bacteriovoracales</taxon>
        <taxon>Bacteriovoracaceae</taxon>
        <taxon>Bacteriovorax</taxon>
    </lineage>
</organism>
<dbReference type="InterPro" id="IPR036737">
    <property type="entry name" value="OmpA-like_sf"/>
</dbReference>
<keyword evidence="2" id="KW-0472">Membrane</keyword>
<dbReference type="Gene3D" id="3.30.1330.60">
    <property type="entry name" value="OmpA-like domain"/>
    <property type="match status" value="1"/>
</dbReference>
<evidence type="ECO:0008006" key="5">
    <source>
        <dbReference type="Google" id="ProtNLM"/>
    </source>
</evidence>
<keyword evidence="1" id="KW-0175">Coiled coil</keyword>